<dbReference type="RefSeq" id="WP_043919038.1">
    <property type="nucleotide sequence ID" value="NZ_FZPF01000004.1"/>
</dbReference>
<protein>
    <recommendedName>
        <fullName evidence="4">Fe-S protein</fullName>
    </recommendedName>
</protein>
<dbReference type="InterPro" id="IPR010710">
    <property type="entry name" value="DUF1289"/>
</dbReference>
<gene>
    <name evidence="2" type="ORF">jaqu_22430</name>
</gene>
<accession>A0A0D1D7L6</accession>
<evidence type="ECO:0000313" key="3">
    <source>
        <dbReference type="Proteomes" id="UP000032232"/>
    </source>
</evidence>
<evidence type="ECO:0000256" key="1">
    <source>
        <dbReference type="SAM" id="MobiDB-lite"/>
    </source>
</evidence>
<name>A0A0D1D7L6_9RHOB</name>
<dbReference type="Proteomes" id="UP000032232">
    <property type="component" value="Unassembled WGS sequence"/>
</dbReference>
<comment type="caution">
    <text evidence="2">The sequence shown here is derived from an EMBL/GenBank/DDBJ whole genome shotgun (WGS) entry which is preliminary data.</text>
</comment>
<dbReference type="AlphaFoldDB" id="A0A0D1D7L6"/>
<dbReference type="Pfam" id="PF06945">
    <property type="entry name" value="DUF1289"/>
    <property type="match status" value="1"/>
</dbReference>
<reference evidence="2 3" key="1">
    <citation type="submission" date="2015-02" db="EMBL/GenBank/DDBJ databases">
        <title>Genome Sequence of Jannaschia aquimarina DSM28248, a member of the Roseobacter clade.</title>
        <authorList>
            <person name="Voget S."/>
            <person name="Daniel R."/>
        </authorList>
    </citation>
    <scope>NUCLEOTIDE SEQUENCE [LARGE SCALE GENOMIC DNA]</scope>
    <source>
        <strain evidence="2 3">GSW-M26</strain>
    </source>
</reference>
<dbReference type="PATRIC" id="fig|935700.4.peg.2307"/>
<feature type="region of interest" description="Disordered" evidence="1">
    <location>
        <begin position="58"/>
        <end position="78"/>
    </location>
</feature>
<dbReference type="PANTHER" id="PTHR35175">
    <property type="entry name" value="DUF1289 DOMAIN-CONTAINING PROTEIN"/>
    <property type="match status" value="1"/>
</dbReference>
<evidence type="ECO:0000313" key="2">
    <source>
        <dbReference type="EMBL" id="KIT15973.1"/>
    </source>
</evidence>
<dbReference type="EMBL" id="JYFE01000041">
    <property type="protein sequence ID" value="KIT15973.1"/>
    <property type="molecule type" value="Genomic_DNA"/>
</dbReference>
<keyword evidence="3" id="KW-1185">Reference proteome</keyword>
<dbReference type="OrthoDB" id="9811423at2"/>
<proteinExistence type="predicted"/>
<feature type="compositionally biased region" description="Basic residues" evidence="1">
    <location>
        <begin position="61"/>
        <end position="70"/>
    </location>
</feature>
<evidence type="ECO:0008006" key="4">
    <source>
        <dbReference type="Google" id="ProtNLM"/>
    </source>
</evidence>
<sequence>MSDETFRADRIDSPCIRICTIHPDTRLCVGCLRSLDEISDWSRMTPAARQAVMETLPARADRHKVRRGGRLGKLARSQ</sequence>
<organism evidence="2 3">
    <name type="scientific">Jannaschia aquimarina</name>
    <dbReference type="NCBI Taxonomy" id="935700"/>
    <lineage>
        <taxon>Bacteria</taxon>
        <taxon>Pseudomonadati</taxon>
        <taxon>Pseudomonadota</taxon>
        <taxon>Alphaproteobacteria</taxon>
        <taxon>Rhodobacterales</taxon>
        <taxon>Roseobacteraceae</taxon>
        <taxon>Jannaschia</taxon>
    </lineage>
</organism>
<dbReference type="STRING" id="935700.jaqu_22430"/>
<dbReference type="PANTHER" id="PTHR35175:SF2">
    <property type="entry name" value="DUF1289 DOMAIN-CONTAINING PROTEIN"/>
    <property type="match status" value="1"/>
</dbReference>